<dbReference type="GO" id="GO:0051707">
    <property type="term" value="P:response to other organism"/>
    <property type="evidence" value="ECO:0007669"/>
    <property type="project" value="UniProtKB-ARBA"/>
</dbReference>
<organism evidence="15 16">
    <name type="scientific">Lithospermum erythrorhizon</name>
    <name type="common">Purple gromwell</name>
    <name type="synonym">Lithospermum officinale var. erythrorhizon</name>
    <dbReference type="NCBI Taxonomy" id="34254"/>
    <lineage>
        <taxon>Eukaryota</taxon>
        <taxon>Viridiplantae</taxon>
        <taxon>Streptophyta</taxon>
        <taxon>Embryophyta</taxon>
        <taxon>Tracheophyta</taxon>
        <taxon>Spermatophyta</taxon>
        <taxon>Magnoliopsida</taxon>
        <taxon>eudicotyledons</taxon>
        <taxon>Gunneridae</taxon>
        <taxon>Pentapetalae</taxon>
        <taxon>asterids</taxon>
        <taxon>lamiids</taxon>
        <taxon>Boraginales</taxon>
        <taxon>Boraginaceae</taxon>
        <taxon>Boraginoideae</taxon>
        <taxon>Lithospermeae</taxon>
        <taxon>Lithospermum</taxon>
    </lineage>
</organism>
<dbReference type="InterPro" id="IPR001611">
    <property type="entry name" value="Leu-rich_rpt"/>
</dbReference>
<sequence length="1031" mass="114891">MKMQNICSSILLILNYQLLVSSSMLPSIVPRLCRADQSLALLKLKNSFTIDDSASQDCDAMGQTSYSKTLLWNRSTDCCMWDGVKCDKLTGNVIELDLSCSQLSGNMHSNSSLFELSRLQKLNLAVNDFSLSRISRKFGGFTGLAYLNLSRSGFNGHVPSEISHLSKLVSLDLSTDFDEITLAPHDFKLLIQNLTMLEELSLSSIVISSNVPRNLSSSLVIIDLSDTKLKGQPPDEIFHLPNLKKLYLSNNDDLGGHLPNMRWNSSTSLQELDLSFTRFSGELPASIGHLRLLNYLDLSNCKFMGSLPQTIGNLTQISVLSLQSNKFSGRVPPTIASLEQLSIVDLSYNSLDGPIHSPLGRLKNLAHISLTGNRFTGQFPSSITNATQLESIDFGTNSLTGSLPTPLTDQFENLKLLFLGDNSFNGTIPSSLFTLPSLKYLGLGSNQLEGHIHEFQYHSFEYIDLSGNKLHGPLPNSLSKLVNLTTLDLSSNNLDGNLDVETLSNFKYLRNLRLSFNNISLIAKNATLPESIGRLALASCNIRELDFLRTTKFVGFLDLSWNNIQGEIPEWVWSNWQNSVIYLNLSHNLITQTPKQPLYKIVYFDLRSNNIQGPLPIPPLSTLFFFISNNQISGTIPPSICKLKSLQILDISNNRLNGSIPKCVGTMSKELTVLDMHMNNFQGTIPSIFKIGNQLRTLNLRGNKLEGEVPRSLKKCRELEVLDLSNNDLNDTFPIWLEVLPKLLVLSLRSNNLYGPVRTSDVDSSFSKLQMIDISHNRLSGNLPETFFKSFKSMSLAGKPNRSVNYIGDNFYKDTVVVITKGTEIKLERILSVFTTMDLSSNKFEGNITDSVGDLISLRQLNLSHNSFSGQIPVSVSNLSVLESLDLSSNQLIGTIPEHLTALNSLSVMNLSWNHLVGRIPSGSQFQTFQNDSYMGNDGLCGFPMSKMCAGDKEKMQPSPNVAQQEDHSEFFDGLTWKSFWFGYGIGTVFGLVIGIVMFLVEKPFWLIKVVEQIAHKMFKNEIRNEGYMHW</sequence>
<dbReference type="GO" id="GO:0006952">
    <property type="term" value="P:defense response"/>
    <property type="evidence" value="ECO:0007669"/>
    <property type="project" value="UniProtKB-ARBA"/>
</dbReference>
<dbReference type="Proteomes" id="UP001454036">
    <property type="component" value="Unassembled WGS sequence"/>
</dbReference>
<keyword evidence="6 12" id="KW-0732">Signal</keyword>
<proteinExistence type="inferred from homology"/>
<evidence type="ECO:0000256" key="1">
    <source>
        <dbReference type="ARBA" id="ARBA00004251"/>
    </source>
</evidence>
<dbReference type="PANTHER" id="PTHR48061:SF2">
    <property type="entry name" value="RECEPTOR LIKE PROTEIN 30-LIKE"/>
    <property type="match status" value="1"/>
</dbReference>
<evidence type="ECO:0008006" key="17">
    <source>
        <dbReference type="Google" id="ProtNLM"/>
    </source>
</evidence>
<keyword evidence="5 11" id="KW-0812">Transmembrane</keyword>
<evidence type="ECO:0000256" key="8">
    <source>
        <dbReference type="ARBA" id="ARBA00022989"/>
    </source>
</evidence>
<feature type="domain" description="Disease resistance R13L4/SHOC-2-like LRR" evidence="14">
    <location>
        <begin position="281"/>
        <end position="444"/>
    </location>
</feature>
<name>A0AAV3Q4Q3_LITER</name>
<evidence type="ECO:0000256" key="10">
    <source>
        <dbReference type="ARBA" id="ARBA00023180"/>
    </source>
</evidence>
<keyword evidence="16" id="KW-1185">Reference proteome</keyword>
<dbReference type="InterPro" id="IPR055414">
    <property type="entry name" value="LRR_R13L4/SHOC2-like"/>
</dbReference>
<evidence type="ECO:0000256" key="4">
    <source>
        <dbReference type="ARBA" id="ARBA00022614"/>
    </source>
</evidence>
<dbReference type="Pfam" id="PF13855">
    <property type="entry name" value="LRR_8"/>
    <property type="match status" value="1"/>
</dbReference>
<evidence type="ECO:0000256" key="6">
    <source>
        <dbReference type="ARBA" id="ARBA00022729"/>
    </source>
</evidence>
<evidence type="ECO:0000256" key="2">
    <source>
        <dbReference type="ARBA" id="ARBA00009592"/>
    </source>
</evidence>
<dbReference type="Gene3D" id="3.80.10.10">
    <property type="entry name" value="Ribonuclease Inhibitor"/>
    <property type="match status" value="7"/>
</dbReference>
<evidence type="ECO:0000256" key="7">
    <source>
        <dbReference type="ARBA" id="ARBA00022737"/>
    </source>
</evidence>
<evidence type="ECO:0000313" key="15">
    <source>
        <dbReference type="EMBL" id="GAA0159064.1"/>
    </source>
</evidence>
<comment type="caution">
    <text evidence="15">The sequence shown here is derived from an EMBL/GenBank/DDBJ whole genome shotgun (WGS) entry which is preliminary data.</text>
</comment>
<dbReference type="SMART" id="SM00369">
    <property type="entry name" value="LRR_TYP"/>
    <property type="match status" value="9"/>
</dbReference>
<feature type="signal peptide" evidence="12">
    <location>
        <begin position="1"/>
        <end position="22"/>
    </location>
</feature>
<dbReference type="AlphaFoldDB" id="A0AAV3Q4Q3"/>
<reference evidence="15 16" key="1">
    <citation type="submission" date="2024-01" db="EMBL/GenBank/DDBJ databases">
        <title>The complete chloroplast genome sequence of Lithospermum erythrorhizon: insights into the phylogenetic relationship among Boraginaceae species and the maternal lineages of purple gromwells.</title>
        <authorList>
            <person name="Okada T."/>
            <person name="Watanabe K."/>
        </authorList>
    </citation>
    <scope>NUCLEOTIDE SEQUENCE [LARGE SCALE GENOMIC DNA]</scope>
</reference>
<evidence type="ECO:0000259" key="14">
    <source>
        <dbReference type="Pfam" id="PF23598"/>
    </source>
</evidence>
<dbReference type="FunFam" id="3.80.10.10:FF:000095">
    <property type="entry name" value="LRR receptor-like serine/threonine-protein kinase GSO1"/>
    <property type="match status" value="2"/>
</dbReference>
<comment type="similarity">
    <text evidence="2">Belongs to the RLP family.</text>
</comment>
<dbReference type="PANTHER" id="PTHR48061">
    <property type="entry name" value="LEUCINE-RICH REPEAT RECEPTOR PROTEIN KINASE EMS1-LIKE-RELATED"/>
    <property type="match status" value="1"/>
</dbReference>
<dbReference type="Pfam" id="PF08263">
    <property type="entry name" value="LRRNT_2"/>
    <property type="match status" value="1"/>
</dbReference>
<keyword evidence="4" id="KW-0433">Leucine-rich repeat</keyword>
<dbReference type="GO" id="GO:0005886">
    <property type="term" value="C:plasma membrane"/>
    <property type="evidence" value="ECO:0007669"/>
    <property type="project" value="UniProtKB-SubCell"/>
</dbReference>
<evidence type="ECO:0000256" key="11">
    <source>
        <dbReference type="SAM" id="Phobius"/>
    </source>
</evidence>
<dbReference type="EMBL" id="BAABME010003514">
    <property type="protein sequence ID" value="GAA0159064.1"/>
    <property type="molecule type" value="Genomic_DNA"/>
</dbReference>
<evidence type="ECO:0000256" key="5">
    <source>
        <dbReference type="ARBA" id="ARBA00022692"/>
    </source>
</evidence>
<keyword evidence="10" id="KW-0325">Glycoprotein</keyword>
<dbReference type="InterPro" id="IPR046956">
    <property type="entry name" value="RLP23-like"/>
</dbReference>
<dbReference type="InterPro" id="IPR003591">
    <property type="entry name" value="Leu-rich_rpt_typical-subtyp"/>
</dbReference>
<feature type="transmembrane region" description="Helical" evidence="11">
    <location>
        <begin position="981"/>
        <end position="1001"/>
    </location>
</feature>
<keyword evidence="3" id="KW-1003">Cell membrane</keyword>
<evidence type="ECO:0000256" key="12">
    <source>
        <dbReference type="SAM" id="SignalP"/>
    </source>
</evidence>
<evidence type="ECO:0000313" key="16">
    <source>
        <dbReference type="Proteomes" id="UP001454036"/>
    </source>
</evidence>
<feature type="chain" id="PRO_5043954769" description="Leucine-rich repeat-containing N-terminal plant-type domain-containing protein" evidence="12">
    <location>
        <begin position="23"/>
        <end position="1031"/>
    </location>
</feature>
<dbReference type="InterPro" id="IPR013210">
    <property type="entry name" value="LRR_N_plant-typ"/>
</dbReference>
<dbReference type="PROSITE" id="PS51450">
    <property type="entry name" value="LRR"/>
    <property type="match status" value="2"/>
</dbReference>
<evidence type="ECO:0000259" key="13">
    <source>
        <dbReference type="Pfam" id="PF08263"/>
    </source>
</evidence>
<feature type="domain" description="Leucine-rich repeat-containing N-terminal plant-type" evidence="13">
    <location>
        <begin position="35"/>
        <end position="87"/>
    </location>
</feature>
<keyword evidence="8 11" id="KW-1133">Transmembrane helix</keyword>
<dbReference type="Pfam" id="PF23598">
    <property type="entry name" value="LRR_14"/>
    <property type="match status" value="1"/>
</dbReference>
<dbReference type="SUPFAM" id="SSF52058">
    <property type="entry name" value="L domain-like"/>
    <property type="match status" value="3"/>
</dbReference>
<keyword evidence="9 11" id="KW-0472">Membrane</keyword>
<evidence type="ECO:0000256" key="3">
    <source>
        <dbReference type="ARBA" id="ARBA00022475"/>
    </source>
</evidence>
<comment type="subcellular location">
    <subcellularLocation>
        <location evidence="1">Cell membrane</location>
        <topology evidence="1">Single-pass type I membrane protein</topology>
    </subcellularLocation>
</comment>
<dbReference type="FunFam" id="3.80.10.10:FF:000111">
    <property type="entry name" value="LRR receptor-like serine/threonine-protein kinase ERECTA"/>
    <property type="match status" value="1"/>
</dbReference>
<gene>
    <name evidence="15" type="ORF">LIER_15936</name>
</gene>
<dbReference type="PRINTS" id="PR00019">
    <property type="entry name" value="LEURICHRPT"/>
</dbReference>
<dbReference type="InterPro" id="IPR032675">
    <property type="entry name" value="LRR_dom_sf"/>
</dbReference>
<accession>A0AAV3Q4Q3</accession>
<evidence type="ECO:0000256" key="9">
    <source>
        <dbReference type="ARBA" id="ARBA00023136"/>
    </source>
</evidence>
<keyword evidence="7" id="KW-0677">Repeat</keyword>
<dbReference type="Pfam" id="PF00560">
    <property type="entry name" value="LRR_1"/>
    <property type="match status" value="8"/>
</dbReference>
<protein>
    <recommendedName>
        <fullName evidence="17">Leucine-rich repeat-containing N-terminal plant-type domain-containing protein</fullName>
    </recommendedName>
</protein>